<feature type="region of interest" description="Disordered" evidence="1">
    <location>
        <begin position="151"/>
        <end position="186"/>
    </location>
</feature>
<accession>A0AAV9NCZ0</accession>
<dbReference type="RefSeq" id="XP_064707412.1">
    <property type="nucleotide sequence ID" value="XM_064845154.1"/>
</dbReference>
<reference evidence="3 4" key="1">
    <citation type="submission" date="2023-08" db="EMBL/GenBank/DDBJ databases">
        <title>Black Yeasts Isolated from many extreme environments.</title>
        <authorList>
            <person name="Coleine C."/>
            <person name="Stajich J.E."/>
            <person name="Selbmann L."/>
        </authorList>
    </citation>
    <scope>NUCLEOTIDE SEQUENCE [LARGE SCALE GENOMIC DNA]</scope>
    <source>
        <strain evidence="3 4">CCFEE 5792</strain>
    </source>
</reference>
<dbReference type="Proteomes" id="UP001358417">
    <property type="component" value="Unassembled WGS sequence"/>
</dbReference>
<evidence type="ECO:0000313" key="3">
    <source>
        <dbReference type="EMBL" id="KAK5054639.1"/>
    </source>
</evidence>
<gene>
    <name evidence="3" type="ORF">LTR84_001530</name>
</gene>
<evidence type="ECO:0000256" key="2">
    <source>
        <dbReference type="SAM" id="Phobius"/>
    </source>
</evidence>
<dbReference type="GeneID" id="89969750"/>
<dbReference type="EMBL" id="JAVRRD010000010">
    <property type="protein sequence ID" value="KAK5054639.1"/>
    <property type="molecule type" value="Genomic_DNA"/>
</dbReference>
<protein>
    <submittedName>
        <fullName evidence="3">Uncharacterized protein</fullName>
    </submittedName>
</protein>
<keyword evidence="2" id="KW-1133">Transmembrane helix</keyword>
<evidence type="ECO:0000313" key="4">
    <source>
        <dbReference type="Proteomes" id="UP001358417"/>
    </source>
</evidence>
<sequence>MENVRVFRNLVSFLRYPAALSASSVIILHYVAPQLGFQLGQLLNHADERGRRILSSLVQQLADHNTAAAVYQPEFRRAVLAAVQRYFERGSQGQRPTAWLNTLIQRLDLHNRIDFRGGLDLLFNGLLAWTMFQYLPEQDYLVRRNMPVDPAGGEVRDMQRSPPEGRSMYPDPERLGQPQQPRREQNTRIRPFLLYPRILLITALKDPRTQSGKVKLFTPLPFLSIVFVIWSSTQAQSLLSSSPTE</sequence>
<keyword evidence="2" id="KW-0812">Transmembrane</keyword>
<evidence type="ECO:0000256" key="1">
    <source>
        <dbReference type="SAM" id="MobiDB-lite"/>
    </source>
</evidence>
<keyword evidence="4" id="KW-1185">Reference proteome</keyword>
<proteinExistence type="predicted"/>
<dbReference type="AlphaFoldDB" id="A0AAV9NCZ0"/>
<comment type="caution">
    <text evidence="3">The sequence shown here is derived from an EMBL/GenBank/DDBJ whole genome shotgun (WGS) entry which is preliminary data.</text>
</comment>
<feature type="transmembrane region" description="Helical" evidence="2">
    <location>
        <begin position="13"/>
        <end position="32"/>
    </location>
</feature>
<name>A0AAV9NCZ0_9EURO</name>
<keyword evidence="2" id="KW-0472">Membrane</keyword>
<organism evidence="3 4">
    <name type="scientific">Exophiala bonariae</name>
    <dbReference type="NCBI Taxonomy" id="1690606"/>
    <lineage>
        <taxon>Eukaryota</taxon>
        <taxon>Fungi</taxon>
        <taxon>Dikarya</taxon>
        <taxon>Ascomycota</taxon>
        <taxon>Pezizomycotina</taxon>
        <taxon>Eurotiomycetes</taxon>
        <taxon>Chaetothyriomycetidae</taxon>
        <taxon>Chaetothyriales</taxon>
        <taxon>Herpotrichiellaceae</taxon>
        <taxon>Exophiala</taxon>
    </lineage>
</organism>